<proteinExistence type="predicted"/>
<feature type="compositionally biased region" description="Basic and acidic residues" evidence="1">
    <location>
        <begin position="57"/>
        <end position="68"/>
    </location>
</feature>
<organism evidence="2 3">
    <name type="scientific">Sphaerobolus stellatus (strain SS14)</name>
    <dbReference type="NCBI Taxonomy" id="990650"/>
    <lineage>
        <taxon>Eukaryota</taxon>
        <taxon>Fungi</taxon>
        <taxon>Dikarya</taxon>
        <taxon>Basidiomycota</taxon>
        <taxon>Agaricomycotina</taxon>
        <taxon>Agaricomycetes</taxon>
        <taxon>Phallomycetidae</taxon>
        <taxon>Geastrales</taxon>
        <taxon>Sphaerobolaceae</taxon>
        <taxon>Sphaerobolus</taxon>
    </lineage>
</organism>
<evidence type="ECO:0000313" key="2">
    <source>
        <dbReference type="EMBL" id="KIJ34079.1"/>
    </source>
</evidence>
<protein>
    <submittedName>
        <fullName evidence="2">Uncharacterized protein</fullName>
    </submittedName>
</protein>
<gene>
    <name evidence="2" type="ORF">M422DRAFT_263875</name>
</gene>
<dbReference type="EMBL" id="KN837204">
    <property type="protein sequence ID" value="KIJ34079.1"/>
    <property type="molecule type" value="Genomic_DNA"/>
</dbReference>
<dbReference type="Proteomes" id="UP000054279">
    <property type="component" value="Unassembled WGS sequence"/>
</dbReference>
<evidence type="ECO:0000313" key="3">
    <source>
        <dbReference type="Proteomes" id="UP000054279"/>
    </source>
</evidence>
<dbReference type="HOGENOM" id="CLU_2528904_0_0_1"/>
<reference evidence="2 3" key="1">
    <citation type="submission" date="2014-06" db="EMBL/GenBank/DDBJ databases">
        <title>Evolutionary Origins and Diversification of the Mycorrhizal Mutualists.</title>
        <authorList>
            <consortium name="DOE Joint Genome Institute"/>
            <consortium name="Mycorrhizal Genomics Consortium"/>
            <person name="Kohler A."/>
            <person name="Kuo A."/>
            <person name="Nagy L.G."/>
            <person name="Floudas D."/>
            <person name="Copeland A."/>
            <person name="Barry K.W."/>
            <person name="Cichocki N."/>
            <person name="Veneault-Fourrey C."/>
            <person name="LaButti K."/>
            <person name="Lindquist E.A."/>
            <person name="Lipzen A."/>
            <person name="Lundell T."/>
            <person name="Morin E."/>
            <person name="Murat C."/>
            <person name="Riley R."/>
            <person name="Ohm R."/>
            <person name="Sun H."/>
            <person name="Tunlid A."/>
            <person name="Henrissat B."/>
            <person name="Grigoriev I.V."/>
            <person name="Hibbett D.S."/>
            <person name="Martin F."/>
        </authorList>
    </citation>
    <scope>NUCLEOTIDE SEQUENCE [LARGE SCALE GENOMIC DNA]</scope>
    <source>
        <strain evidence="2 3">SS14</strain>
    </source>
</reference>
<dbReference type="AlphaFoldDB" id="A0A0C9UGY5"/>
<name>A0A0C9UGY5_SPHS4</name>
<evidence type="ECO:0000256" key="1">
    <source>
        <dbReference type="SAM" id="MobiDB-lite"/>
    </source>
</evidence>
<sequence length="84" mass="9478">MQMRLGKSKLVAAGGNCARKVTSKGEARRARASRILQEETIAENEEAAVAQVEEQQPQEHEHEQDRPSSTKPFSPYLVNKMYYS</sequence>
<accession>A0A0C9UGY5</accession>
<feature type="region of interest" description="Disordered" evidence="1">
    <location>
        <begin position="17"/>
        <end position="84"/>
    </location>
</feature>
<keyword evidence="3" id="KW-1185">Reference proteome</keyword>